<dbReference type="Proteomes" id="UP000503640">
    <property type="component" value="Unassembled WGS sequence"/>
</dbReference>
<sequence>MCVSLRFENARTRQVIVVGLPLRATSTLVSLTVTANNASTVEELLAIRLEAATLRHATRGYRAIALA</sequence>
<organism evidence="1 2">
    <name type="scientific">Anaeromyxobacter diazotrophicus</name>
    <dbReference type="NCBI Taxonomy" id="2590199"/>
    <lineage>
        <taxon>Bacteria</taxon>
        <taxon>Pseudomonadati</taxon>
        <taxon>Myxococcota</taxon>
        <taxon>Myxococcia</taxon>
        <taxon>Myxococcales</taxon>
        <taxon>Cystobacterineae</taxon>
        <taxon>Anaeromyxobacteraceae</taxon>
        <taxon>Anaeromyxobacter</taxon>
    </lineage>
</organism>
<evidence type="ECO:0000313" key="2">
    <source>
        <dbReference type="Proteomes" id="UP000503640"/>
    </source>
</evidence>
<keyword evidence="2" id="KW-1185">Reference proteome</keyword>
<dbReference type="AlphaFoldDB" id="A0A7I9VJV9"/>
<name>A0A7I9VJV9_9BACT</name>
<reference evidence="2" key="1">
    <citation type="journal article" date="2020" name="Appl. Environ. Microbiol.">
        <title>Diazotrophic Anaeromyxobacter Isolates from Soils.</title>
        <authorList>
            <person name="Masuda Y."/>
            <person name="Yamanaka H."/>
            <person name="Xu Z.X."/>
            <person name="Shiratori Y."/>
            <person name="Aono T."/>
            <person name="Amachi S."/>
            <person name="Senoo K."/>
            <person name="Itoh H."/>
        </authorList>
    </citation>
    <scope>NUCLEOTIDE SEQUENCE [LARGE SCALE GENOMIC DNA]</scope>
    <source>
        <strain evidence="2">R267</strain>
    </source>
</reference>
<proteinExistence type="predicted"/>
<protein>
    <submittedName>
        <fullName evidence="1">Uncharacterized protein</fullName>
    </submittedName>
</protein>
<comment type="caution">
    <text evidence="1">The sequence shown here is derived from an EMBL/GenBank/DDBJ whole genome shotgun (WGS) entry which is preliminary data.</text>
</comment>
<evidence type="ECO:0000313" key="1">
    <source>
        <dbReference type="EMBL" id="GEJ56663.1"/>
    </source>
</evidence>
<accession>A0A7I9VJV9</accession>
<dbReference type="EMBL" id="BJTG01000003">
    <property type="protein sequence ID" value="GEJ56663.1"/>
    <property type="molecule type" value="Genomic_DNA"/>
</dbReference>
<gene>
    <name evidence="1" type="ORF">AMYX_14040</name>
</gene>